<feature type="domain" description="N-acetyltransferase" evidence="1">
    <location>
        <begin position="17"/>
        <end position="169"/>
    </location>
</feature>
<dbReference type="AlphaFoldDB" id="A0A060M763"/>
<dbReference type="HOGENOM" id="CLU_112329_1_1_9"/>
<dbReference type="KEGG" id="ble:BleG1_3377"/>
<dbReference type="PROSITE" id="PS51186">
    <property type="entry name" value="GNAT"/>
    <property type="match status" value="1"/>
</dbReference>
<proteinExistence type="predicted"/>
<dbReference type="STRING" id="1246626.BleG1_3377"/>
<evidence type="ECO:0000313" key="3">
    <source>
        <dbReference type="Proteomes" id="UP000027142"/>
    </source>
</evidence>
<sequence length="172" mass="20833">MNVQLIRAEVEQRQILSNLVQFYLHDFSSYIDLDVESNGRYTDYPLLDYWTKPKHDPYFVIVDNCYAGFVLVKQIEIRQRPYHSIAEFFIMRKYRRQGLGRLVARQIFQDYEGRWHVSQLKENQPAQTFWRKVIEEWTDGEFTEHIGVRKITHFFNQYICEVESECFPSMES</sequence>
<gene>
    <name evidence="2" type="ORF">BleG1_3377</name>
</gene>
<accession>A0A060M763</accession>
<dbReference type="InterPro" id="IPR000182">
    <property type="entry name" value="GNAT_dom"/>
</dbReference>
<protein>
    <recommendedName>
        <fullName evidence="1">N-acetyltransferase domain-containing protein</fullName>
    </recommendedName>
</protein>
<name>A0A060M763_9BACI</name>
<dbReference type="OrthoDB" id="8479334at2"/>
<dbReference type="RefSeq" id="WP_038483408.1">
    <property type="nucleotide sequence ID" value="NZ_CP003923.1"/>
</dbReference>
<dbReference type="EMBL" id="CP003923">
    <property type="protein sequence ID" value="AIC95924.1"/>
    <property type="molecule type" value="Genomic_DNA"/>
</dbReference>
<dbReference type="InterPro" id="IPR016181">
    <property type="entry name" value="Acyl_CoA_acyltransferase"/>
</dbReference>
<dbReference type="SMR" id="A0A060M763"/>
<evidence type="ECO:0000259" key="1">
    <source>
        <dbReference type="PROSITE" id="PS51186"/>
    </source>
</evidence>
<keyword evidence="3" id="KW-1185">Reference proteome</keyword>
<dbReference type="Pfam" id="PF00583">
    <property type="entry name" value="Acetyltransf_1"/>
    <property type="match status" value="1"/>
</dbReference>
<dbReference type="SUPFAM" id="SSF55729">
    <property type="entry name" value="Acyl-CoA N-acyltransferases (Nat)"/>
    <property type="match status" value="1"/>
</dbReference>
<dbReference type="PATRIC" id="fig|1246626.3.peg.3358"/>
<dbReference type="Gene3D" id="3.40.630.30">
    <property type="match status" value="1"/>
</dbReference>
<organism evidence="2 3">
    <name type="scientific">Shouchella lehensis G1</name>
    <dbReference type="NCBI Taxonomy" id="1246626"/>
    <lineage>
        <taxon>Bacteria</taxon>
        <taxon>Bacillati</taxon>
        <taxon>Bacillota</taxon>
        <taxon>Bacilli</taxon>
        <taxon>Bacillales</taxon>
        <taxon>Bacillaceae</taxon>
        <taxon>Shouchella</taxon>
    </lineage>
</organism>
<dbReference type="GO" id="GO:0016747">
    <property type="term" value="F:acyltransferase activity, transferring groups other than amino-acyl groups"/>
    <property type="evidence" value="ECO:0007669"/>
    <property type="project" value="InterPro"/>
</dbReference>
<dbReference type="eggNOG" id="COG5628">
    <property type="taxonomic scope" value="Bacteria"/>
</dbReference>
<dbReference type="Proteomes" id="UP000027142">
    <property type="component" value="Chromosome"/>
</dbReference>
<evidence type="ECO:0000313" key="2">
    <source>
        <dbReference type="EMBL" id="AIC95924.1"/>
    </source>
</evidence>
<reference evidence="2 3" key="1">
    <citation type="journal article" date="2014" name="Gene">
        <title>A comparative genomic analysis of the alkalitolerant soil bacterium Bacillus lehensis G1.</title>
        <authorList>
            <person name="Noor Y.M."/>
            <person name="Samsulrizal N.H."/>
            <person name="Jema'on N.A."/>
            <person name="Low K.O."/>
            <person name="Ramli A.N."/>
            <person name="Alias N.I."/>
            <person name="Damis S.I."/>
            <person name="Fuzi S.F."/>
            <person name="Isa M.N."/>
            <person name="Murad A.M."/>
            <person name="Raih M.F."/>
            <person name="Bakar F.D."/>
            <person name="Najimudin N."/>
            <person name="Mahadi N.M."/>
            <person name="Illias R.M."/>
        </authorList>
    </citation>
    <scope>NUCLEOTIDE SEQUENCE [LARGE SCALE GENOMIC DNA]</scope>
    <source>
        <strain evidence="2 3">G1</strain>
    </source>
</reference>